<evidence type="ECO:0000313" key="2">
    <source>
        <dbReference type="EMBL" id="MCG6504912.1"/>
    </source>
</evidence>
<dbReference type="RefSeq" id="WP_238748469.1">
    <property type="nucleotide sequence ID" value="NZ_JAKOOW010000037.1"/>
</dbReference>
<accession>A0ABS9NQ42</accession>
<feature type="chain" id="PRO_5046387722" description="Inhibitor I9 domain-containing protein" evidence="1">
    <location>
        <begin position="21"/>
        <end position="122"/>
    </location>
</feature>
<protein>
    <recommendedName>
        <fullName evidence="4">Inhibitor I9 domain-containing protein</fullName>
    </recommendedName>
</protein>
<sequence length="122" mass="12953">MNTPQLLAAAALAASLAACTGTAPEAVRAVPPAPDAADSLPQPHNLIVFFNDAKDRAPLLAAARDYGAEVLYNYQSLNAVALKIPPHKSLDEAERHFASIAGVVGVNRDQSHRLHPVQPMKR</sequence>
<gene>
    <name evidence="2" type="ORF">MB824_10440</name>
</gene>
<keyword evidence="3" id="KW-1185">Reference proteome</keyword>
<evidence type="ECO:0000313" key="3">
    <source>
        <dbReference type="Proteomes" id="UP001298424"/>
    </source>
</evidence>
<dbReference type="Proteomes" id="UP001298424">
    <property type="component" value="Unassembled WGS sequence"/>
</dbReference>
<name>A0ABS9NQ42_9NEIS</name>
<organism evidence="2 3">
    <name type="scientific">Kingella pumchi</name>
    <dbReference type="NCBI Taxonomy" id="2779506"/>
    <lineage>
        <taxon>Bacteria</taxon>
        <taxon>Pseudomonadati</taxon>
        <taxon>Pseudomonadota</taxon>
        <taxon>Betaproteobacteria</taxon>
        <taxon>Neisseriales</taxon>
        <taxon>Neisseriaceae</taxon>
        <taxon>Kingella</taxon>
    </lineage>
</organism>
<reference evidence="2 3" key="1">
    <citation type="submission" date="2022-02" db="EMBL/GenBank/DDBJ databases">
        <title>Genome sequence data of Kingella unionensis sp. nov. strain CICC 24913 (CCUG 75125).</title>
        <authorList>
            <person name="Xiao M."/>
        </authorList>
    </citation>
    <scope>NUCLEOTIDE SEQUENCE [LARGE SCALE GENOMIC DNA]</scope>
    <source>
        <strain evidence="2 3">CICC 24913</strain>
    </source>
</reference>
<evidence type="ECO:0000256" key="1">
    <source>
        <dbReference type="SAM" id="SignalP"/>
    </source>
</evidence>
<feature type="signal peptide" evidence="1">
    <location>
        <begin position="1"/>
        <end position="20"/>
    </location>
</feature>
<proteinExistence type="predicted"/>
<dbReference type="EMBL" id="JAKOOW010000037">
    <property type="protein sequence ID" value="MCG6504912.1"/>
    <property type="molecule type" value="Genomic_DNA"/>
</dbReference>
<evidence type="ECO:0008006" key="4">
    <source>
        <dbReference type="Google" id="ProtNLM"/>
    </source>
</evidence>
<keyword evidence="1" id="KW-0732">Signal</keyword>
<comment type="caution">
    <text evidence="2">The sequence shown here is derived from an EMBL/GenBank/DDBJ whole genome shotgun (WGS) entry which is preliminary data.</text>
</comment>